<proteinExistence type="predicted"/>
<dbReference type="Proteomes" id="UP001558535">
    <property type="component" value="Unassembled WGS sequence"/>
</dbReference>
<dbReference type="RefSeq" id="WP_041745419.1">
    <property type="nucleotide sequence ID" value="NZ_CADILN010000002.1"/>
</dbReference>
<dbReference type="GeneID" id="27797332"/>
<dbReference type="EMBL" id="JBFPKE010000019">
    <property type="protein sequence ID" value="MEX3753881.1"/>
    <property type="molecule type" value="Genomic_DNA"/>
</dbReference>
<name>A0ABV3WKU5_9BURK</name>
<accession>A0ABV3WKU5</accession>
<evidence type="ECO:0000313" key="3">
    <source>
        <dbReference type="Proteomes" id="UP001558535"/>
    </source>
</evidence>
<sequence>MTKKLQTLLRAIGPGRGFNDEREAGIALAAAETEGAVQQRHAANPRPARLRGPWRPARSRRRGAAAR</sequence>
<reference evidence="2 3" key="1">
    <citation type="submission" date="2024-07" db="EMBL/GenBank/DDBJ databases">
        <title>A survey of Mimosa microsymbionts across Brazilian biomes reveals a high diversity of Paraburkholderia nodulating endemic species, but also that Cupriavidus is common as a symbiont of widespread species.</title>
        <authorList>
            <person name="Rouws L."/>
            <person name="Barauna A."/>
            <person name="Beukes C."/>
            <person name="Rouws J.R.C."/>
            <person name="De Faria S.M."/>
            <person name="Gross E."/>
            <person name="Bueno Dos Reis Junior F."/>
            <person name="Simon M.F."/>
            <person name="Maluk M."/>
            <person name="Odee D.W."/>
            <person name="Kenicer G."/>
            <person name="Young J.P.W."/>
            <person name="Reis V.M."/>
            <person name="Zilli J."/>
            <person name="James E.K."/>
        </authorList>
    </citation>
    <scope>NUCLEOTIDE SEQUENCE [LARGE SCALE GENOMIC DNA]</scope>
    <source>
        <strain evidence="2 3">BR14375</strain>
    </source>
</reference>
<feature type="region of interest" description="Disordered" evidence="1">
    <location>
        <begin position="33"/>
        <end position="67"/>
    </location>
</feature>
<gene>
    <name evidence="2" type="ORF">AB3X84_28280</name>
</gene>
<feature type="compositionally biased region" description="Basic residues" evidence="1">
    <location>
        <begin position="57"/>
        <end position="67"/>
    </location>
</feature>
<organism evidence="2 3">
    <name type="scientific">Paraburkholderia phenoliruptrix</name>
    <dbReference type="NCBI Taxonomy" id="252970"/>
    <lineage>
        <taxon>Bacteria</taxon>
        <taxon>Pseudomonadati</taxon>
        <taxon>Pseudomonadota</taxon>
        <taxon>Betaproteobacteria</taxon>
        <taxon>Burkholderiales</taxon>
        <taxon>Burkholderiaceae</taxon>
        <taxon>Paraburkholderia</taxon>
    </lineage>
</organism>
<evidence type="ECO:0000256" key="1">
    <source>
        <dbReference type="SAM" id="MobiDB-lite"/>
    </source>
</evidence>
<evidence type="ECO:0000313" key="2">
    <source>
        <dbReference type="EMBL" id="MEX3753881.1"/>
    </source>
</evidence>
<comment type="caution">
    <text evidence="2">The sequence shown here is derived from an EMBL/GenBank/DDBJ whole genome shotgun (WGS) entry which is preliminary data.</text>
</comment>
<keyword evidence="3" id="KW-1185">Reference proteome</keyword>
<protein>
    <submittedName>
        <fullName evidence="2">Uncharacterized protein</fullName>
    </submittedName>
</protein>